<dbReference type="GO" id="GO:0016645">
    <property type="term" value="F:oxidoreductase activity, acting on the CH-NH group of donors"/>
    <property type="evidence" value="ECO:0007669"/>
    <property type="project" value="InterPro"/>
</dbReference>
<protein>
    <submittedName>
        <fullName evidence="2">tRNA 5-methylaminomethyl-2-thiouridine biosynthesis bifunctional protein MnmC</fullName>
    </submittedName>
</protein>
<dbReference type="AlphaFoldDB" id="A0A166DXX1"/>
<evidence type="ECO:0000313" key="2">
    <source>
        <dbReference type="EMBL" id="KZX16070.1"/>
    </source>
</evidence>
<comment type="caution">
    <text evidence="2">The sequence shown here is derived from an EMBL/GenBank/DDBJ whole genome shotgun (WGS) entry which is preliminary data.</text>
</comment>
<keyword evidence="3" id="KW-1185">Reference proteome</keyword>
<feature type="domain" description="MnmC-like methyltransferase" evidence="1">
    <location>
        <begin position="166"/>
        <end position="271"/>
    </location>
</feature>
<dbReference type="InterPro" id="IPR008471">
    <property type="entry name" value="MnmC-like_methylTransf"/>
</dbReference>
<reference evidence="2 3" key="1">
    <citation type="submission" date="2016-04" db="EMBL/GenBank/DDBJ databases">
        <title>Genome sequence of Methanobrevibacter cuticularis DSM 11139.</title>
        <authorList>
            <person name="Poehlein A."/>
            <person name="Seedorf H."/>
            <person name="Daniel R."/>
        </authorList>
    </citation>
    <scope>NUCLEOTIDE SEQUENCE [LARGE SCALE GENOMIC DNA]</scope>
    <source>
        <strain evidence="2 3">DSM 11139</strain>
    </source>
</reference>
<gene>
    <name evidence="2" type="primary">mnmC</name>
    <name evidence="2" type="ORF">MBCUT_10990</name>
</gene>
<accession>A0A166DXX1</accession>
<organism evidence="2 3">
    <name type="scientific">Methanobrevibacter cuticularis</name>
    <dbReference type="NCBI Taxonomy" id="47311"/>
    <lineage>
        <taxon>Archaea</taxon>
        <taxon>Methanobacteriati</taxon>
        <taxon>Methanobacteriota</taxon>
        <taxon>Methanomada group</taxon>
        <taxon>Methanobacteria</taxon>
        <taxon>Methanobacteriales</taxon>
        <taxon>Methanobacteriaceae</taxon>
        <taxon>Methanobrevibacter</taxon>
    </lineage>
</organism>
<dbReference type="Proteomes" id="UP000077275">
    <property type="component" value="Unassembled WGS sequence"/>
</dbReference>
<evidence type="ECO:0000259" key="1">
    <source>
        <dbReference type="Pfam" id="PF05430"/>
    </source>
</evidence>
<dbReference type="RefSeq" id="WP_067259691.1">
    <property type="nucleotide sequence ID" value="NZ_LWMW01000100.1"/>
</dbReference>
<dbReference type="Pfam" id="PF05430">
    <property type="entry name" value="Methyltransf_30"/>
    <property type="match status" value="1"/>
</dbReference>
<dbReference type="EMBL" id="LWMW01000100">
    <property type="protein sequence ID" value="KZX16070.1"/>
    <property type="molecule type" value="Genomic_DNA"/>
</dbReference>
<dbReference type="PATRIC" id="fig|47311.3.peg.1211"/>
<evidence type="ECO:0000313" key="3">
    <source>
        <dbReference type="Proteomes" id="UP000077275"/>
    </source>
</evidence>
<dbReference type="OrthoDB" id="1018at2157"/>
<dbReference type="InterPro" id="IPR029063">
    <property type="entry name" value="SAM-dependent_MTases_sf"/>
</dbReference>
<dbReference type="STRING" id="47311.MBCUT_10990"/>
<dbReference type="Gene3D" id="3.40.50.150">
    <property type="entry name" value="Vaccinia Virus protein VP39"/>
    <property type="match status" value="1"/>
</dbReference>
<dbReference type="SUPFAM" id="SSF53335">
    <property type="entry name" value="S-adenosyl-L-methionine-dependent methyltransferases"/>
    <property type="match status" value="1"/>
</dbReference>
<dbReference type="PANTHER" id="PTHR39963">
    <property type="entry name" value="SLL0983 PROTEIN"/>
    <property type="match status" value="1"/>
</dbReference>
<dbReference type="PANTHER" id="PTHR39963:SF1">
    <property type="entry name" value="MNMC-LIKE METHYLTRANSFERASE DOMAIN-CONTAINING PROTEIN"/>
    <property type="match status" value="1"/>
</dbReference>
<proteinExistence type="predicted"/>
<name>A0A166DXX1_9EURY</name>
<sequence>MNTIRKEQSLFEILEYYFSKEKEHHDNSYRDELSREIMKFLIETDDGSYTLKSPEFDGKSENMHNSHGAITESFEKFVKPLKFSYEKEIAILDICSGFGYNSAAAIENFTKNKKDTNEKIAKLKIDMIEISIETLAIALTIPSPIPEHKIIKKAIESKLIDEDFAKLSLEKCEIPENININIFCEDARKTIESLEDNSYDAIFLDPFSPAWTPELCTVEFFIELKRVLKDDGMIATYSAAAPLRYGFIEAGFHIGEGPAFGRKFGGTIASTNIDKIDKSISKSDERTIALSDAGIPFRDPGLNKNSNEILEFRAKEREKTRHFHRISSAVQTSLFLGEEISDEKLKRRVLRNLSKVNIPTLKSKEANYIIFPQNSYLVTSNHQFNSRNRIIDMNNRLLEVIKGLNFKI</sequence>
<dbReference type="CDD" id="cd02440">
    <property type="entry name" value="AdoMet_MTases"/>
    <property type="match status" value="1"/>
</dbReference>